<dbReference type="InterPro" id="IPR004113">
    <property type="entry name" value="FAD-bd_oxidored_4_C"/>
</dbReference>
<dbReference type="Gene3D" id="3.30.465.10">
    <property type="match status" value="1"/>
</dbReference>
<dbReference type="SUPFAM" id="SSF46548">
    <property type="entry name" value="alpha-helical ferredoxin"/>
    <property type="match status" value="1"/>
</dbReference>
<name>A0ABP3Q6J0_9PROT</name>
<dbReference type="InterPro" id="IPR016164">
    <property type="entry name" value="FAD-linked_Oxase-like_C"/>
</dbReference>
<dbReference type="PROSITE" id="PS51379">
    <property type="entry name" value="4FE4S_FER_2"/>
    <property type="match status" value="1"/>
</dbReference>
<dbReference type="PANTHER" id="PTHR11748:SF119">
    <property type="entry name" value="D-2-HYDROXYGLUTARATE DEHYDROGENASE"/>
    <property type="match status" value="1"/>
</dbReference>
<evidence type="ECO:0000256" key="6">
    <source>
        <dbReference type="ARBA" id="ARBA00023004"/>
    </source>
</evidence>
<comment type="cofactor">
    <cofactor evidence="1">
        <name>FAD</name>
        <dbReference type="ChEBI" id="CHEBI:57692"/>
    </cofactor>
</comment>
<evidence type="ECO:0000256" key="7">
    <source>
        <dbReference type="ARBA" id="ARBA00023014"/>
    </source>
</evidence>
<sequence length="976" mass="105199">MNMMNRPVALGDPRLARRLARETEGEVLFGAGDRGRYATDASIYQIEPVGVLVPRRLEDVEAAIAICREEGVPVLPRGAGTSQCGQTVNRALVIDCTKHLRRVLSVDAEAGVARVEPGITLGALNDALKPHGRFFPVDPSTWARCTIGGMAGNNSCGAKSIRYGLMADNVLGIDALLADGSRFRFGDLPDILGADVPAGAADLVQRLRALGAREADEIAARFPPQLRRVGGYNLDALTPAARAAGRGNLARLLVGSEGGLAFSAALDLKLWPIKPRKVLGICQFPTFRAAMEAARHLVALDPEAVELVDRTMIDLGRSIPIYRATIDRMVRGEPDSLLIVEFHGHEEEPLLRGLDRLEEMMGDLGHRDAVVPATDAGFQAAIAEVREAGLNIMMSMKGDGKPVSFIEDCAVDLDHLADFTEKLNEVFAKHGTKGTWYAHASVGCLHVRPVLNMKDPAEVRTMRAIAEECFALVREYKGSHSGEHGDGIVRSEFNEPMFGARLTRAFEAVKDAFDPRGLLNPGRVVRAPRMDDRSLFRYGPGYAADPKVAPALDWSAWPGPQGGLLGAVEMCNNNGTCRKPNPDVMCPSYRATRNERDLTRGRANTLRLALTGQLGPEALASDEVAAALSLCVSCKACKRECPTGVDMAKMKIEAMHARAKARGVSAKDRLVAELPRWAPFAARVPFLANARNTVPGLATLAERALGFAAARRLPRFRRDAFRDDELPAPTGRGGEVILYPDPFNRYFEPENLRAAVRVLRAAGYEPALARPPQGRRPLDSGRTYLAAGMVDEARAEARRTLHALGRFGSPVVGIEPSDLFTLRDEFLSLLPGEETRRLAARAVLLSELIAREKPRLALRPVAPAAHIHGHCHQKSFSAFPAAVATLALVPGLKVLPIASSCCGMAGSFGYEAANQEASRAMAELSLLPAVRAVPEGELVVADGTSCRHQIADLGGGREALHSVRVLDMASSGRDDV</sequence>
<accession>A0ABP3Q6J0</accession>
<dbReference type="PROSITE" id="PS51387">
    <property type="entry name" value="FAD_PCMH"/>
    <property type="match status" value="1"/>
</dbReference>
<dbReference type="InterPro" id="IPR006094">
    <property type="entry name" value="Oxid_FAD_bind_N"/>
</dbReference>
<dbReference type="InterPro" id="IPR017896">
    <property type="entry name" value="4Fe4S_Fe-S-bd"/>
</dbReference>
<comment type="caution">
    <text evidence="10">The sequence shown here is derived from an EMBL/GenBank/DDBJ whole genome shotgun (WGS) entry which is preliminary data.</text>
</comment>
<evidence type="ECO:0000313" key="11">
    <source>
        <dbReference type="Proteomes" id="UP001501588"/>
    </source>
</evidence>
<gene>
    <name evidence="10" type="ORF">GCM10009416_20370</name>
</gene>
<dbReference type="InterPro" id="IPR016166">
    <property type="entry name" value="FAD-bd_PCMH"/>
</dbReference>
<dbReference type="PROSITE" id="PS00198">
    <property type="entry name" value="4FE4S_FER_1"/>
    <property type="match status" value="1"/>
</dbReference>
<dbReference type="SUPFAM" id="SSF56176">
    <property type="entry name" value="FAD-binding/transporter-associated domain-like"/>
    <property type="match status" value="1"/>
</dbReference>
<keyword evidence="3" id="KW-0479">Metal-binding</keyword>
<keyword evidence="7" id="KW-0411">Iron-sulfur</keyword>
<evidence type="ECO:0000256" key="5">
    <source>
        <dbReference type="ARBA" id="ARBA00023002"/>
    </source>
</evidence>
<evidence type="ECO:0000259" key="9">
    <source>
        <dbReference type="PROSITE" id="PS51387"/>
    </source>
</evidence>
<dbReference type="PANTHER" id="PTHR11748">
    <property type="entry name" value="D-LACTATE DEHYDROGENASE"/>
    <property type="match status" value="1"/>
</dbReference>
<evidence type="ECO:0000256" key="3">
    <source>
        <dbReference type="ARBA" id="ARBA00022723"/>
    </source>
</evidence>
<proteinExistence type="predicted"/>
<keyword evidence="6" id="KW-0408">Iron</keyword>
<keyword evidence="4" id="KW-0274">FAD</keyword>
<dbReference type="Pfam" id="PF13183">
    <property type="entry name" value="Fer4_8"/>
    <property type="match status" value="1"/>
</dbReference>
<feature type="domain" description="4Fe-4S ferredoxin-type" evidence="8">
    <location>
        <begin position="622"/>
        <end position="651"/>
    </location>
</feature>
<keyword evidence="2" id="KW-0285">Flavoprotein</keyword>
<evidence type="ECO:0000256" key="2">
    <source>
        <dbReference type="ARBA" id="ARBA00022630"/>
    </source>
</evidence>
<organism evidence="10 11">
    <name type="scientific">Craurococcus roseus</name>
    <dbReference type="NCBI Taxonomy" id="77585"/>
    <lineage>
        <taxon>Bacteria</taxon>
        <taxon>Pseudomonadati</taxon>
        <taxon>Pseudomonadota</taxon>
        <taxon>Alphaproteobacteria</taxon>
        <taxon>Acetobacterales</taxon>
        <taxon>Acetobacteraceae</taxon>
        <taxon>Craurococcus</taxon>
    </lineage>
</organism>
<dbReference type="RefSeq" id="WP_343895164.1">
    <property type="nucleotide sequence ID" value="NZ_BAAAFZ010000024.1"/>
</dbReference>
<dbReference type="Pfam" id="PF02913">
    <property type="entry name" value="FAD-oxidase_C"/>
    <property type="match status" value="1"/>
</dbReference>
<dbReference type="Pfam" id="PF01565">
    <property type="entry name" value="FAD_binding_4"/>
    <property type="match status" value="1"/>
</dbReference>
<evidence type="ECO:0000259" key="8">
    <source>
        <dbReference type="PROSITE" id="PS51379"/>
    </source>
</evidence>
<dbReference type="Gene3D" id="3.30.70.2740">
    <property type="match status" value="1"/>
</dbReference>
<evidence type="ECO:0000313" key="10">
    <source>
        <dbReference type="EMBL" id="GAA0581835.1"/>
    </source>
</evidence>
<evidence type="ECO:0000256" key="4">
    <source>
        <dbReference type="ARBA" id="ARBA00022827"/>
    </source>
</evidence>
<dbReference type="SUPFAM" id="SSF55103">
    <property type="entry name" value="FAD-linked oxidases, C-terminal domain"/>
    <property type="match status" value="1"/>
</dbReference>
<keyword evidence="11" id="KW-1185">Reference proteome</keyword>
<dbReference type="InterPro" id="IPR036318">
    <property type="entry name" value="FAD-bd_PCMH-like_sf"/>
</dbReference>
<reference evidence="11" key="1">
    <citation type="journal article" date="2019" name="Int. J. Syst. Evol. Microbiol.">
        <title>The Global Catalogue of Microorganisms (GCM) 10K type strain sequencing project: providing services to taxonomists for standard genome sequencing and annotation.</title>
        <authorList>
            <consortium name="The Broad Institute Genomics Platform"/>
            <consortium name="The Broad Institute Genome Sequencing Center for Infectious Disease"/>
            <person name="Wu L."/>
            <person name="Ma J."/>
        </authorList>
    </citation>
    <scope>NUCLEOTIDE SEQUENCE [LARGE SCALE GENOMIC DNA]</scope>
    <source>
        <strain evidence="11">JCM 9933</strain>
    </source>
</reference>
<dbReference type="EMBL" id="BAAAFZ010000024">
    <property type="protein sequence ID" value="GAA0581835.1"/>
    <property type="molecule type" value="Genomic_DNA"/>
</dbReference>
<protein>
    <submittedName>
        <fullName evidence="10">FAD-binding and (Fe-S)-binding domain-containing protein</fullName>
    </submittedName>
</protein>
<feature type="domain" description="FAD-binding PCMH-type" evidence="9">
    <location>
        <begin position="44"/>
        <end position="273"/>
    </location>
</feature>
<keyword evidence="5" id="KW-0560">Oxidoreductase</keyword>
<evidence type="ECO:0000256" key="1">
    <source>
        <dbReference type="ARBA" id="ARBA00001974"/>
    </source>
</evidence>
<dbReference type="Proteomes" id="UP001501588">
    <property type="component" value="Unassembled WGS sequence"/>
</dbReference>
<dbReference type="InterPro" id="IPR017900">
    <property type="entry name" value="4Fe4S_Fe_S_CS"/>
</dbReference>
<dbReference type="InterPro" id="IPR016169">
    <property type="entry name" value="FAD-bd_PCMH_sub2"/>
</dbReference>